<feature type="active site" description="Proton acceptor" evidence="24">
    <location>
        <position position="668"/>
    </location>
</feature>
<dbReference type="FunFam" id="2.60.40.10:FF:002811">
    <property type="entry name" value="Tyrosine-protein kinase receptor"/>
    <property type="match status" value="1"/>
</dbReference>
<dbReference type="InterPro" id="IPR013098">
    <property type="entry name" value="Ig_I-set"/>
</dbReference>
<dbReference type="GO" id="GO:0051897">
    <property type="term" value="P:positive regulation of phosphatidylinositol 3-kinase/protein kinase B signal transduction"/>
    <property type="evidence" value="ECO:0007669"/>
    <property type="project" value="TreeGrafter"/>
</dbReference>
<dbReference type="InterPro" id="IPR003599">
    <property type="entry name" value="Ig_sub"/>
</dbReference>
<reference evidence="33" key="3">
    <citation type="submission" date="2025-09" db="UniProtKB">
        <authorList>
            <consortium name="Ensembl"/>
        </authorList>
    </citation>
    <scope>IDENTIFICATION</scope>
</reference>
<evidence type="ECO:0000256" key="8">
    <source>
        <dbReference type="ARBA" id="ARBA00022692"/>
    </source>
</evidence>
<accession>A0A8C9SNQ2</accession>
<dbReference type="SMART" id="SM00408">
    <property type="entry name" value="IGc2"/>
    <property type="match status" value="1"/>
</dbReference>
<evidence type="ECO:0000256" key="13">
    <source>
        <dbReference type="ARBA" id="ARBA00022782"/>
    </source>
</evidence>
<dbReference type="Pfam" id="PF07679">
    <property type="entry name" value="I-set"/>
    <property type="match status" value="1"/>
</dbReference>
<feature type="site" description="Interaction with PLCG1" evidence="26">
    <location>
        <position position="809"/>
    </location>
</feature>
<dbReference type="GO" id="GO:0010008">
    <property type="term" value="C:endosome membrane"/>
    <property type="evidence" value="ECO:0007669"/>
    <property type="project" value="UniProtKB-SubCell"/>
</dbReference>
<dbReference type="PANTHER" id="PTHR24416:SF66">
    <property type="entry name" value="NT-3 GROWTH FACTOR RECEPTOR"/>
    <property type="match status" value="1"/>
</dbReference>
<keyword evidence="11 25" id="KW-0547">Nucleotide-binding</keyword>
<dbReference type="SUPFAM" id="SSF56112">
    <property type="entry name" value="Protein kinase-like (PK-like)"/>
    <property type="match status" value="1"/>
</dbReference>
<dbReference type="OrthoDB" id="3256376at2759"/>
<evidence type="ECO:0000256" key="11">
    <source>
        <dbReference type="ARBA" id="ARBA00022741"/>
    </source>
</evidence>
<keyword evidence="15" id="KW-0524">Neurogenesis</keyword>
<dbReference type="PROSITE" id="PS50835">
    <property type="entry name" value="IG_LIKE"/>
    <property type="match status" value="1"/>
</dbReference>
<dbReference type="FunFam" id="1.10.510.10:FF:000034">
    <property type="entry name" value="Tyrosine-protein kinase receptor"/>
    <property type="match status" value="1"/>
</dbReference>
<evidence type="ECO:0000256" key="4">
    <source>
        <dbReference type="ARBA" id="ARBA00022475"/>
    </source>
</evidence>
<evidence type="ECO:0000256" key="25">
    <source>
        <dbReference type="PIRSR" id="PIRSR620777-51"/>
    </source>
</evidence>
<evidence type="ECO:0000256" key="15">
    <source>
        <dbReference type="ARBA" id="ARBA00022902"/>
    </source>
</evidence>
<dbReference type="GO" id="GO:0005886">
    <property type="term" value="C:plasma membrane"/>
    <property type="evidence" value="ECO:0007669"/>
    <property type="project" value="UniProtKB-SubCell"/>
</dbReference>
<feature type="site" description="Interaction with SHC1" evidence="26">
    <location>
        <position position="505"/>
    </location>
</feature>
<dbReference type="InterPro" id="IPR020635">
    <property type="entry name" value="Tyr_kinase_cat_dom"/>
</dbReference>
<dbReference type="InterPro" id="IPR013151">
    <property type="entry name" value="Immunoglobulin_dom"/>
</dbReference>
<proteinExistence type="inferred from homology"/>
<dbReference type="PROSITE" id="PS00109">
    <property type="entry name" value="PROTEIN_KINASE_TYR"/>
    <property type="match status" value="1"/>
</dbReference>
<evidence type="ECO:0000256" key="19">
    <source>
        <dbReference type="ARBA" id="ARBA00023157"/>
    </source>
</evidence>
<dbReference type="Ensembl" id="ENSSFOT00015037514.2">
    <property type="protein sequence ID" value="ENSSFOP00015037110.2"/>
    <property type="gene ID" value="ENSSFOG00015019029.2"/>
</dbReference>
<dbReference type="GO" id="GO:0007169">
    <property type="term" value="P:cell surface receptor protein tyrosine kinase signaling pathway"/>
    <property type="evidence" value="ECO:0007669"/>
    <property type="project" value="InterPro"/>
</dbReference>
<keyword evidence="3" id="KW-0217">Developmental protein</keyword>
<dbReference type="GO" id="GO:0007399">
    <property type="term" value="P:nervous system development"/>
    <property type="evidence" value="ECO:0007669"/>
    <property type="project" value="UniProtKB-KW"/>
</dbReference>
<dbReference type="GO" id="GO:0043235">
    <property type="term" value="C:receptor complex"/>
    <property type="evidence" value="ECO:0007669"/>
    <property type="project" value="TreeGrafter"/>
</dbReference>
<feature type="domain" description="Ig-like" evidence="32">
    <location>
        <begin position="208"/>
        <end position="300"/>
    </location>
</feature>
<evidence type="ECO:0000256" key="7">
    <source>
        <dbReference type="ARBA" id="ARBA00022679"/>
    </source>
</evidence>
<dbReference type="Gene3D" id="2.60.40.10">
    <property type="entry name" value="Immunoglobulins"/>
    <property type="match status" value="2"/>
</dbReference>
<organism evidence="33 34">
    <name type="scientific">Scleropages formosus</name>
    <name type="common">Asian bonytongue</name>
    <name type="synonym">Osteoglossum formosum</name>
    <dbReference type="NCBI Taxonomy" id="113540"/>
    <lineage>
        <taxon>Eukaryota</taxon>
        <taxon>Metazoa</taxon>
        <taxon>Chordata</taxon>
        <taxon>Craniata</taxon>
        <taxon>Vertebrata</taxon>
        <taxon>Euteleostomi</taxon>
        <taxon>Actinopterygii</taxon>
        <taxon>Neopterygii</taxon>
        <taxon>Teleostei</taxon>
        <taxon>Osteoglossocephala</taxon>
        <taxon>Osteoglossomorpha</taxon>
        <taxon>Osteoglossiformes</taxon>
        <taxon>Osteoglossidae</taxon>
        <taxon>Scleropages</taxon>
    </lineage>
</organism>
<keyword evidence="8 28" id="KW-0812">Transmembrane</keyword>
<keyword evidence="17 29" id="KW-0472">Membrane</keyword>
<evidence type="ECO:0000259" key="31">
    <source>
        <dbReference type="PROSITE" id="PS50011"/>
    </source>
</evidence>
<dbReference type="InterPro" id="IPR036179">
    <property type="entry name" value="Ig-like_dom_sf"/>
</dbReference>
<dbReference type="Gene3D" id="3.80.10.10">
    <property type="entry name" value="Ribonuclease Inhibitor"/>
    <property type="match status" value="1"/>
</dbReference>
<evidence type="ECO:0000256" key="27">
    <source>
        <dbReference type="PROSITE-ProRule" id="PRU10141"/>
    </source>
</evidence>
<dbReference type="GO" id="GO:0043121">
    <property type="term" value="F:neurotrophin binding"/>
    <property type="evidence" value="ECO:0007669"/>
    <property type="project" value="TreeGrafter"/>
</dbReference>
<keyword evidence="6" id="KW-0433">Leucine-rich repeat</keyword>
<evidence type="ECO:0000256" key="28">
    <source>
        <dbReference type="RuleBase" id="RU000312"/>
    </source>
</evidence>
<keyword evidence="4" id="KW-1003">Cell membrane</keyword>
<dbReference type="GO" id="GO:0030424">
    <property type="term" value="C:axon"/>
    <property type="evidence" value="ECO:0007669"/>
    <property type="project" value="TreeGrafter"/>
</dbReference>
<dbReference type="InterPro" id="IPR050122">
    <property type="entry name" value="RTK"/>
</dbReference>
<dbReference type="PROSITE" id="PS00239">
    <property type="entry name" value="RECEPTOR_TYR_KIN_II"/>
    <property type="match status" value="1"/>
</dbReference>
<dbReference type="AlphaFoldDB" id="A0A8C9SNQ2"/>
<feature type="signal peptide" evidence="30">
    <location>
        <begin position="1"/>
        <end position="28"/>
    </location>
</feature>
<dbReference type="InterPro" id="IPR013783">
    <property type="entry name" value="Ig-like_fold"/>
</dbReference>
<evidence type="ECO:0000256" key="29">
    <source>
        <dbReference type="SAM" id="Phobius"/>
    </source>
</evidence>
<dbReference type="Pfam" id="PF07714">
    <property type="entry name" value="PK_Tyr_Ser-Thr"/>
    <property type="match status" value="1"/>
</dbReference>
<name>A0A8C9SNQ2_SCLFO</name>
<feature type="transmembrane region" description="Helical" evidence="29">
    <location>
        <begin position="419"/>
        <end position="442"/>
    </location>
</feature>
<dbReference type="SMART" id="SM00409">
    <property type="entry name" value="IG"/>
    <property type="match status" value="1"/>
</dbReference>
<dbReference type="CDD" id="cd05094">
    <property type="entry name" value="PTKc_TrkC"/>
    <property type="match status" value="1"/>
</dbReference>
<feature type="chain" id="PRO_5034201044" description="Tyrosine-protein kinase receptor" evidence="30">
    <location>
        <begin position="29"/>
        <end position="814"/>
    </location>
</feature>
<dbReference type="Pfam" id="PF16920">
    <property type="entry name" value="LRRCT_2"/>
    <property type="match status" value="1"/>
</dbReference>
<evidence type="ECO:0000256" key="3">
    <source>
        <dbReference type="ARBA" id="ARBA00022473"/>
    </source>
</evidence>
<keyword evidence="18" id="KW-0829">Tyrosine-protein kinase</keyword>
<evidence type="ECO:0000256" key="20">
    <source>
        <dbReference type="ARBA" id="ARBA00023170"/>
    </source>
</evidence>
<dbReference type="PRINTS" id="PR00109">
    <property type="entry name" value="TYRKINASE"/>
</dbReference>
<dbReference type="GeneTree" id="ENSGT00940000155645"/>
<dbReference type="InterPro" id="IPR011009">
    <property type="entry name" value="Kinase-like_dom_sf"/>
</dbReference>
<dbReference type="Gene3D" id="1.10.510.10">
    <property type="entry name" value="Transferase(Phosphotransferase) domain 1"/>
    <property type="match status" value="1"/>
</dbReference>
<keyword evidence="22" id="KW-0393">Immunoglobulin domain</keyword>
<dbReference type="InterPro" id="IPR003598">
    <property type="entry name" value="Ig_sub2"/>
</dbReference>
<keyword evidence="19" id="KW-1015">Disulfide bond</keyword>
<comment type="catalytic activity">
    <reaction evidence="23 28">
        <text>L-tyrosyl-[protein] + ATP = O-phospho-L-tyrosyl-[protein] + ADP + H(+)</text>
        <dbReference type="Rhea" id="RHEA:10596"/>
        <dbReference type="Rhea" id="RHEA-COMP:10136"/>
        <dbReference type="Rhea" id="RHEA-COMP:20101"/>
        <dbReference type="ChEBI" id="CHEBI:15378"/>
        <dbReference type="ChEBI" id="CHEBI:30616"/>
        <dbReference type="ChEBI" id="CHEBI:46858"/>
        <dbReference type="ChEBI" id="CHEBI:61978"/>
        <dbReference type="ChEBI" id="CHEBI:456216"/>
        <dbReference type="EC" id="2.7.10.1"/>
    </reaction>
</comment>
<evidence type="ECO:0000256" key="18">
    <source>
        <dbReference type="ARBA" id="ARBA00023137"/>
    </source>
</evidence>
<evidence type="ECO:0000256" key="6">
    <source>
        <dbReference type="ARBA" id="ARBA00022614"/>
    </source>
</evidence>
<dbReference type="FunFam" id="3.80.10.10:FF:000035">
    <property type="entry name" value="Tyrosine-protein kinase receptor"/>
    <property type="match status" value="1"/>
</dbReference>
<protein>
    <recommendedName>
        <fullName evidence="28">Tyrosine-protein kinase receptor</fullName>
        <ecNumber evidence="28">2.7.10.1</ecNumber>
    </recommendedName>
</protein>
<dbReference type="SUPFAM" id="SSF48726">
    <property type="entry name" value="Immunoglobulin"/>
    <property type="match status" value="2"/>
</dbReference>
<dbReference type="Proteomes" id="UP000694397">
    <property type="component" value="Chromosome 11"/>
</dbReference>
<dbReference type="GO" id="GO:0005524">
    <property type="term" value="F:ATP binding"/>
    <property type="evidence" value="ECO:0007669"/>
    <property type="project" value="UniProtKB-UniRule"/>
</dbReference>
<dbReference type="InterPro" id="IPR017441">
    <property type="entry name" value="Protein_kinase_ATP_BS"/>
</dbReference>
<keyword evidence="9 30" id="KW-0732">Signal</keyword>
<dbReference type="SUPFAM" id="SSF52058">
    <property type="entry name" value="L domain-like"/>
    <property type="match status" value="1"/>
</dbReference>
<dbReference type="EC" id="2.7.10.1" evidence="28"/>
<keyword evidence="14 25" id="KW-0067">ATP-binding</keyword>
<keyword evidence="21" id="KW-0325">Glycoprotein</keyword>
<evidence type="ECO:0000259" key="32">
    <source>
        <dbReference type="PROSITE" id="PS50835"/>
    </source>
</evidence>
<dbReference type="GO" id="GO:0005030">
    <property type="term" value="F:neurotrophin receptor activity"/>
    <property type="evidence" value="ECO:0007669"/>
    <property type="project" value="TreeGrafter"/>
</dbReference>
<keyword evidence="12" id="KW-0418">Kinase</keyword>
<dbReference type="PANTHER" id="PTHR24416">
    <property type="entry name" value="TYROSINE-PROTEIN KINASE RECEPTOR"/>
    <property type="match status" value="1"/>
</dbReference>
<dbReference type="GO" id="GO:0010976">
    <property type="term" value="P:positive regulation of neuron projection development"/>
    <property type="evidence" value="ECO:0007669"/>
    <property type="project" value="TreeGrafter"/>
</dbReference>
<dbReference type="InterPro" id="IPR000719">
    <property type="entry name" value="Prot_kinase_dom"/>
</dbReference>
<comment type="similarity">
    <text evidence="28">Belongs to the protein kinase superfamily. Tyr protein kinase family. Insulin receptor subfamily.</text>
</comment>
<evidence type="ECO:0000256" key="23">
    <source>
        <dbReference type="ARBA" id="ARBA00051243"/>
    </source>
</evidence>
<dbReference type="Pfam" id="PF13855">
    <property type="entry name" value="LRR_8"/>
    <property type="match status" value="1"/>
</dbReference>
<dbReference type="GO" id="GO:0004714">
    <property type="term" value="F:transmembrane receptor protein tyrosine kinase activity"/>
    <property type="evidence" value="ECO:0007669"/>
    <property type="project" value="UniProtKB-EC"/>
</dbReference>
<evidence type="ECO:0000313" key="34">
    <source>
        <dbReference type="Proteomes" id="UP000694397"/>
    </source>
</evidence>
<evidence type="ECO:0000256" key="26">
    <source>
        <dbReference type="PIRSR" id="PIRSR620777-52"/>
    </source>
</evidence>
<dbReference type="InterPro" id="IPR008266">
    <property type="entry name" value="Tyr_kinase_AS"/>
</dbReference>
<evidence type="ECO:0000256" key="12">
    <source>
        <dbReference type="ARBA" id="ARBA00022777"/>
    </source>
</evidence>
<reference evidence="33 34" key="1">
    <citation type="submission" date="2019-04" db="EMBL/GenBank/DDBJ databases">
        <authorList>
            <consortium name="Wellcome Sanger Institute Data Sharing"/>
        </authorList>
    </citation>
    <scope>NUCLEOTIDE SEQUENCE [LARGE SCALE GENOMIC DNA]</scope>
</reference>
<dbReference type="SMART" id="SM00219">
    <property type="entry name" value="TyrKc"/>
    <property type="match status" value="1"/>
</dbReference>
<dbReference type="InterPro" id="IPR002011">
    <property type="entry name" value="Tyr_kinase_rcpt_2_CS"/>
</dbReference>
<dbReference type="InterPro" id="IPR007110">
    <property type="entry name" value="Ig-like_dom"/>
</dbReference>
<keyword evidence="7" id="KW-0808">Transferase</keyword>
<evidence type="ECO:0000256" key="5">
    <source>
        <dbReference type="ARBA" id="ARBA00022553"/>
    </source>
</evidence>
<evidence type="ECO:0000256" key="14">
    <source>
        <dbReference type="ARBA" id="ARBA00022840"/>
    </source>
</evidence>
<evidence type="ECO:0000256" key="21">
    <source>
        <dbReference type="ARBA" id="ARBA00023180"/>
    </source>
</evidence>
<keyword evidence="16 29" id="KW-1133">Transmembrane helix</keyword>
<dbReference type="PROSITE" id="PS00107">
    <property type="entry name" value="PROTEIN_KINASE_ATP"/>
    <property type="match status" value="1"/>
</dbReference>
<dbReference type="FunFam" id="3.30.200.20:FF:000033">
    <property type="entry name" value="Tyrosine-protein kinase receptor"/>
    <property type="match status" value="1"/>
</dbReference>
<dbReference type="Gene3D" id="3.30.200.20">
    <property type="entry name" value="Phosphorylase Kinase, domain 1"/>
    <property type="match status" value="1"/>
</dbReference>
<dbReference type="GO" id="GO:1990090">
    <property type="term" value="P:cellular response to nerve growth factor stimulus"/>
    <property type="evidence" value="ECO:0007669"/>
    <property type="project" value="TreeGrafter"/>
</dbReference>
<evidence type="ECO:0000256" key="2">
    <source>
        <dbReference type="ARBA" id="ARBA00004530"/>
    </source>
</evidence>
<keyword evidence="34" id="KW-1185">Reference proteome</keyword>
<keyword evidence="5 28" id="KW-0597">Phosphoprotein</keyword>
<keyword evidence="10" id="KW-0677">Repeat</keyword>
<dbReference type="GO" id="GO:0030154">
    <property type="term" value="P:cell differentiation"/>
    <property type="evidence" value="ECO:0007669"/>
    <property type="project" value="UniProtKB-KW"/>
</dbReference>
<feature type="domain" description="Protein kinase" evidence="31">
    <location>
        <begin position="527"/>
        <end position="809"/>
    </location>
</feature>
<dbReference type="InterPro" id="IPR032675">
    <property type="entry name" value="LRR_dom_sf"/>
</dbReference>
<feature type="binding site" evidence="25">
    <location>
        <begin position="533"/>
        <end position="541"/>
    </location>
    <ligand>
        <name>ATP</name>
        <dbReference type="ChEBI" id="CHEBI:30616"/>
    </ligand>
</feature>
<evidence type="ECO:0000256" key="30">
    <source>
        <dbReference type="SAM" id="SignalP"/>
    </source>
</evidence>
<dbReference type="Pfam" id="PF00047">
    <property type="entry name" value="ig"/>
    <property type="match status" value="1"/>
</dbReference>
<evidence type="ECO:0000256" key="16">
    <source>
        <dbReference type="ARBA" id="ARBA00022989"/>
    </source>
</evidence>
<sequence>MDLSPFPSRIRWWRVLFLLSIFQDYLSSMLDCPPTCTCSPTEIYCNKSDQGKFFPLLALQDTGNNGNNSNSIPDLFKNITSIHIENWTGLQTLKDVDMELYTGLQRLTIMNCNLRVIQPRAFAQNPHLRYINLSKNPLTTLSWQLFQNLQLVELRLEGVVFECGCGIRWIQLWQHRGEATLHTQHLFCNNGMSKIPLKSMNISHCDLPEISVTHSNLMVIEGDNVTVTCNGSGAPLPEVDWTVNSLHSINTHQSNVYWPNVHSINLTLVNTSRDDNGFILTCIAENMVGMTNASIQLIVQFPPVILTLEEPERRHDTCIEFTVRGYPHPTLRWFYGDREIPHTESIRTEMEIYQDYLEGCLMFKNPTHHNNGNYTLEASNFLGTATKTVFGHFLEAPPFPDIETAAPTPSGTPRPEDTFGVTIAVGLAGFACVLLVVLFILINKYGRRSKFGMKGPVAVISGEEDSASPLHHVNHGIISPCSLDAAPDAVVIGMTRIPVIENPQYFRHGHNCNKPTTYVQHIKRRDIVLKRELGEGAFGKVFLAECYNLSPTKEKILVAVKTLKDPTLAARKDFQREAELLTNLQHEHIVRFYGVCVDGDPLIMVFEYMKHGDLNKFLRAHGPDAMILVDGQPMQSSGELSLSQMLHVATQIAAGMVYLASQHFVHRDLATRNCLVGNGLLVKIGDFGMSRDIYSMDYYRVGGHTMLPIRWMPPESIMYRKFTTESDVWSFGIILWEIFTYGKQPWFQLSNNEVIECITQGRVLERPRICPKEVYDIMLGCWQREPHQRLSIKDIQKILYALGKTAPVYLDILG</sequence>
<reference evidence="33" key="2">
    <citation type="submission" date="2025-08" db="UniProtKB">
        <authorList>
            <consortium name="Ensembl"/>
        </authorList>
    </citation>
    <scope>IDENTIFICATION</scope>
</reference>
<feature type="binding site" evidence="25 27">
    <location>
        <position position="561"/>
    </location>
    <ligand>
        <name>ATP</name>
        <dbReference type="ChEBI" id="CHEBI:30616"/>
    </ligand>
</feature>
<dbReference type="FunFam" id="2.60.40.10:FF:000251">
    <property type="entry name" value="Tyrosine-protein kinase receptor"/>
    <property type="match status" value="1"/>
</dbReference>
<evidence type="ECO:0000256" key="1">
    <source>
        <dbReference type="ARBA" id="ARBA00004251"/>
    </source>
</evidence>
<evidence type="ECO:0000256" key="22">
    <source>
        <dbReference type="ARBA" id="ARBA00023319"/>
    </source>
</evidence>
<dbReference type="InterPro" id="IPR001611">
    <property type="entry name" value="Leu-rich_rpt"/>
</dbReference>
<comment type="subcellular location">
    <subcellularLocation>
        <location evidence="1">Cell membrane</location>
        <topology evidence="1">Single-pass type I membrane protein</topology>
    </subcellularLocation>
    <subcellularLocation>
        <location evidence="2">Endosome membrane</location>
        <topology evidence="2">Single-pass type I membrane protein</topology>
    </subcellularLocation>
</comment>
<evidence type="ECO:0000256" key="10">
    <source>
        <dbReference type="ARBA" id="ARBA00022737"/>
    </source>
</evidence>
<gene>
    <name evidence="33" type="primary">NTRK3</name>
    <name evidence="33" type="synonym">LOC108940786</name>
</gene>
<keyword evidence="20 28" id="KW-0675">Receptor</keyword>
<evidence type="ECO:0000256" key="24">
    <source>
        <dbReference type="PIRSR" id="PIRSR620777-50"/>
    </source>
</evidence>
<dbReference type="InterPro" id="IPR020777">
    <property type="entry name" value="NTRK"/>
</dbReference>
<evidence type="ECO:0000313" key="33">
    <source>
        <dbReference type="Ensembl" id="ENSSFOP00015037110.2"/>
    </source>
</evidence>
<keyword evidence="13" id="KW-0221">Differentiation</keyword>
<dbReference type="PRINTS" id="PR01939">
    <property type="entry name" value="NTKRECEPTOR"/>
</dbReference>
<dbReference type="CDD" id="cd04971">
    <property type="entry name" value="IgI_TrKABC_d5"/>
    <property type="match status" value="1"/>
</dbReference>
<dbReference type="InterPro" id="IPR031635">
    <property type="entry name" value="NTRK_LRRCT"/>
</dbReference>
<dbReference type="PROSITE" id="PS50011">
    <property type="entry name" value="PROTEIN_KINASE_DOM"/>
    <property type="match status" value="1"/>
</dbReference>
<evidence type="ECO:0000256" key="17">
    <source>
        <dbReference type="ARBA" id="ARBA00023136"/>
    </source>
</evidence>
<dbReference type="InterPro" id="IPR001245">
    <property type="entry name" value="Ser-Thr/Tyr_kinase_cat_dom"/>
</dbReference>
<evidence type="ECO:0000256" key="9">
    <source>
        <dbReference type="ARBA" id="ARBA00022729"/>
    </source>
</evidence>